<dbReference type="GO" id="GO:0019546">
    <property type="term" value="P:L-arginine deiminase pathway"/>
    <property type="evidence" value="ECO:0007669"/>
    <property type="project" value="TreeGrafter"/>
</dbReference>
<protein>
    <recommendedName>
        <fullName evidence="2 5">Carbamate kinase</fullName>
    </recommendedName>
</protein>
<sequence>MGIDVLALGGNAILKENEPRTFENQNSNVKATSKSIAELLSSGILESALVTHGNGPQVGDEILKNEYASAEVPRLPMDAINAETEGFIGSLIVRSLNSEFKARGMKKEAVCVLTHTIVDRRDPAFEKPTKPVGPFYSYSELEKELRIERFEYAKFGNSYRKVVSSPKPVGIVELEAIKSLLKEGFVVVAGGGGGVPVYRSGNEYIGIACVIDKDATSGLLASAVGAESLNILTDVNYVYKNIKDPKSAIKNATVATMEKLIPSLQEGNIRPKVMACVDFVKRGGKVAKVGNLDRIEDVLNGKNCTVIRA</sequence>
<evidence type="ECO:0000259" key="6">
    <source>
        <dbReference type="Pfam" id="PF00696"/>
    </source>
</evidence>
<evidence type="ECO:0000313" key="7">
    <source>
        <dbReference type="EMBL" id="EET89640.1"/>
    </source>
</evidence>
<keyword evidence="8" id="KW-1185">Reference proteome</keyword>
<evidence type="ECO:0000256" key="1">
    <source>
        <dbReference type="ARBA" id="ARBA00011066"/>
    </source>
</evidence>
<dbReference type="InterPro" id="IPR001048">
    <property type="entry name" value="Asp/Glu/Uridylate_kinase"/>
</dbReference>
<evidence type="ECO:0000256" key="5">
    <source>
        <dbReference type="PIRNR" id="PIRNR000723"/>
    </source>
</evidence>
<evidence type="ECO:0000256" key="2">
    <source>
        <dbReference type="ARBA" id="ARBA00020752"/>
    </source>
</evidence>
<dbReference type="GO" id="GO:0005829">
    <property type="term" value="C:cytosol"/>
    <property type="evidence" value="ECO:0007669"/>
    <property type="project" value="TreeGrafter"/>
</dbReference>
<reference evidence="7 8" key="2">
    <citation type="journal article" date="2010" name="Proc. Natl. Acad. Sci. U.S.A.">
        <title>Enigmatic, ultrasmall, uncultivated Archaea.</title>
        <authorList>
            <person name="Baker B.J."/>
            <person name="Comolli L.R."/>
            <person name="Dick G.J."/>
            <person name="Hauser L.J."/>
            <person name="Hyatt D."/>
            <person name="Dill B.D."/>
            <person name="Land M.L."/>
            <person name="Verberkmoes N.C."/>
            <person name="Hettich R.L."/>
            <person name="Banfield J.F."/>
        </authorList>
    </citation>
    <scope>NUCLEOTIDE SEQUENCE [LARGE SCALE GENOMIC DNA]</scope>
    <source>
        <strain evidence="7">ARMAN-2</strain>
    </source>
</reference>
<dbReference type="PANTHER" id="PTHR30409">
    <property type="entry name" value="CARBAMATE KINASE"/>
    <property type="match status" value="1"/>
</dbReference>
<gene>
    <name evidence="7" type="ORF">UNLARM2_0758</name>
</gene>
<dbReference type="GO" id="GO:0008804">
    <property type="term" value="F:carbamate kinase activity"/>
    <property type="evidence" value="ECO:0007669"/>
    <property type="project" value="InterPro"/>
</dbReference>
<dbReference type="InterPro" id="IPR003964">
    <property type="entry name" value="Carb_kinase"/>
</dbReference>
<reference evidence="7 8" key="1">
    <citation type="journal article" date="2009" name="Genome Biol.">
        <title>Community-wide analysis of microbial genome sequence signatures.</title>
        <authorList>
            <person name="Dick G.J."/>
            <person name="Andersson A.F."/>
            <person name="Baker B.J."/>
            <person name="Simmons S.L."/>
            <person name="Thomas B.C."/>
            <person name="Yelton A.P."/>
            <person name="Banfield J.F."/>
        </authorList>
    </citation>
    <scope>NUCLEOTIDE SEQUENCE [LARGE SCALE GENOMIC DNA]</scope>
    <source>
        <strain evidence="7">ARMAN-2</strain>
    </source>
</reference>
<dbReference type="Pfam" id="PF00696">
    <property type="entry name" value="AA_kinase"/>
    <property type="match status" value="1"/>
</dbReference>
<accession>C7DI66</accession>
<comment type="similarity">
    <text evidence="1 5">Belongs to the carbamate kinase family.</text>
</comment>
<evidence type="ECO:0000313" key="8">
    <source>
        <dbReference type="Proteomes" id="UP000332487"/>
    </source>
</evidence>
<dbReference type="PANTHER" id="PTHR30409:SF1">
    <property type="entry name" value="CARBAMATE KINASE-RELATED"/>
    <property type="match status" value="1"/>
</dbReference>
<dbReference type="PIRSF" id="PIRSF000723">
    <property type="entry name" value="Carbamate_kin"/>
    <property type="match status" value="1"/>
</dbReference>
<dbReference type="InterPro" id="IPR036393">
    <property type="entry name" value="AceGlu_kinase-like_sf"/>
</dbReference>
<proteinExistence type="inferred from homology"/>
<evidence type="ECO:0000256" key="3">
    <source>
        <dbReference type="ARBA" id="ARBA00022679"/>
    </source>
</evidence>
<dbReference type="SUPFAM" id="SSF53633">
    <property type="entry name" value="Carbamate kinase-like"/>
    <property type="match status" value="1"/>
</dbReference>
<keyword evidence="3 5" id="KW-0808">Transferase</keyword>
<organism evidence="7 8">
    <name type="scientific">Candidatus Micrarchaeum acidiphilum ARMAN-2</name>
    <dbReference type="NCBI Taxonomy" id="425595"/>
    <lineage>
        <taxon>Archaea</taxon>
        <taxon>Candidatus Micrarchaeota</taxon>
        <taxon>Candidatus Micrarchaeia</taxon>
        <taxon>Candidatus Micrarchaeales</taxon>
        <taxon>Candidatus Micrarchaeaceae</taxon>
        <taxon>Candidatus Micrarchaeum</taxon>
    </lineage>
</organism>
<dbReference type="Gene3D" id="3.40.1160.10">
    <property type="entry name" value="Acetylglutamate kinase-like"/>
    <property type="match status" value="1"/>
</dbReference>
<dbReference type="PRINTS" id="PR01469">
    <property type="entry name" value="CARBMTKINASE"/>
</dbReference>
<name>C7DI66_MICA2</name>
<dbReference type="EMBL" id="GG697241">
    <property type="protein sequence ID" value="EET89640.1"/>
    <property type="molecule type" value="Genomic_DNA"/>
</dbReference>
<feature type="domain" description="Aspartate/glutamate/uridylate kinase" evidence="6">
    <location>
        <begin position="5"/>
        <end position="289"/>
    </location>
</feature>
<dbReference type="Proteomes" id="UP000332487">
    <property type="component" value="Unassembled WGS sequence"/>
</dbReference>
<keyword evidence="4 5" id="KW-0418">Kinase</keyword>
<evidence type="ECO:0000256" key="4">
    <source>
        <dbReference type="ARBA" id="ARBA00022777"/>
    </source>
</evidence>
<dbReference type="AlphaFoldDB" id="C7DI66"/>